<dbReference type="GO" id="GO:0005886">
    <property type="term" value="C:plasma membrane"/>
    <property type="evidence" value="ECO:0007669"/>
    <property type="project" value="TreeGrafter"/>
</dbReference>
<dbReference type="InterPro" id="IPR016137">
    <property type="entry name" value="RGS"/>
</dbReference>
<organism evidence="3 4">
    <name type="scientific">Clytia hemisphaerica</name>
    <dbReference type="NCBI Taxonomy" id="252671"/>
    <lineage>
        <taxon>Eukaryota</taxon>
        <taxon>Metazoa</taxon>
        <taxon>Cnidaria</taxon>
        <taxon>Hydrozoa</taxon>
        <taxon>Hydroidolina</taxon>
        <taxon>Leptothecata</taxon>
        <taxon>Obeliida</taxon>
        <taxon>Clytiidae</taxon>
        <taxon>Clytia</taxon>
    </lineage>
</organism>
<dbReference type="GO" id="GO:0005739">
    <property type="term" value="C:mitochondrion"/>
    <property type="evidence" value="ECO:0007669"/>
    <property type="project" value="TreeGrafter"/>
</dbReference>
<dbReference type="SUPFAM" id="SSF48097">
    <property type="entry name" value="Regulator of G-protein signaling, RGS"/>
    <property type="match status" value="2"/>
</dbReference>
<name>A0A7M5UT68_9CNID</name>
<proteinExistence type="predicted"/>
<dbReference type="PROSITE" id="PS50132">
    <property type="entry name" value="RGS"/>
    <property type="match status" value="1"/>
</dbReference>
<feature type="region of interest" description="Disordered" evidence="1">
    <location>
        <begin position="1"/>
        <end position="22"/>
    </location>
</feature>
<dbReference type="RefSeq" id="XP_066923181.1">
    <property type="nucleotide sequence ID" value="XM_067067080.1"/>
</dbReference>
<dbReference type="Proteomes" id="UP000594262">
    <property type="component" value="Unplaced"/>
</dbReference>
<dbReference type="AlphaFoldDB" id="A0A7M5UT68"/>
<protein>
    <recommendedName>
        <fullName evidence="2">RGS domain-containing protein</fullName>
    </recommendedName>
</protein>
<feature type="compositionally biased region" description="Basic and acidic residues" evidence="1">
    <location>
        <begin position="1"/>
        <end position="10"/>
    </location>
</feature>
<dbReference type="InterPro" id="IPR044926">
    <property type="entry name" value="RGS_subdomain_2"/>
</dbReference>
<sequence length="566" mass="66309">MSSKDKDQQKRGRKWRFSRKKMKEPTQVDTITLPFDLKVLLDKENINLKPRTSQCKVSKLCPTLMDILKKSMALGYFLEYLAEIKRKFLLDFWLEAETLRMVSETNYCRRTPTSARRRTLSRTRSLNSPSSKVENTIKTDSTKLNDISQENMDDKRVLNSNFNQSLNNLDHTVEQRESRNTFEQPLPRQSSTTLRSYEDFKSRAKSRNAIVDAVEIYTKYISLDAEHPINLSSEDRHLIEASICKGDNQLDPSCFAQAQDFAFGKLESFYEDFLSTTYMIAYQLHVLEEKELKFQDVLYDEPILFYFLEFLDGYKAKSVYEFYIIGENFEEDIERKLKDDCYELEEAVNDAMHIYERYFSMKCEQQLIADDKLRIVLENNICRDDGPQSNCFCIPMAYAWTALSEVYLPMFVKSNMYESYQNHLKKTLRYTEDVKSCSSRSSLSLEENFPLVENRPSPNNTIERSESKLNLFEETNLEDFWFKPLNRHSELGASRLTLGHVNEFGVFCSGMEEQPLDDKDNDASGMKKLGKKMKDLLRGETMEETEELAWKRARKIIDDIQKQTQG</sequence>
<feature type="compositionally biased region" description="Basic residues" evidence="1">
    <location>
        <begin position="11"/>
        <end position="22"/>
    </location>
</feature>
<dbReference type="EnsemblMetazoa" id="CLYHEMT004101.1">
    <property type="protein sequence ID" value="CLYHEMP004101.1"/>
    <property type="gene ID" value="CLYHEMG004101"/>
</dbReference>
<evidence type="ECO:0000256" key="1">
    <source>
        <dbReference type="SAM" id="MobiDB-lite"/>
    </source>
</evidence>
<dbReference type="Pfam" id="PF00615">
    <property type="entry name" value="RGS"/>
    <property type="match status" value="2"/>
</dbReference>
<accession>A0A7M5UT68</accession>
<keyword evidence="4" id="KW-1185">Reference proteome</keyword>
<dbReference type="PANTHER" id="PTHR13155:SF1">
    <property type="entry name" value="A-KINASE ANCHOR PROTEIN 10, MITOCHONDRIAL"/>
    <property type="match status" value="1"/>
</dbReference>
<evidence type="ECO:0000313" key="3">
    <source>
        <dbReference type="EnsemblMetazoa" id="CLYHEMP004101.1"/>
    </source>
</evidence>
<dbReference type="RefSeq" id="XP_066923182.1">
    <property type="nucleotide sequence ID" value="XM_067067081.1"/>
</dbReference>
<dbReference type="GO" id="GO:0008104">
    <property type="term" value="P:intracellular protein localization"/>
    <property type="evidence" value="ECO:0007669"/>
    <property type="project" value="TreeGrafter"/>
</dbReference>
<dbReference type="GeneID" id="136810505"/>
<feature type="compositionally biased region" description="Low complexity" evidence="1">
    <location>
        <begin position="122"/>
        <end position="131"/>
    </location>
</feature>
<feature type="region of interest" description="Disordered" evidence="1">
    <location>
        <begin position="113"/>
        <end position="136"/>
    </location>
</feature>
<dbReference type="InterPro" id="IPR036305">
    <property type="entry name" value="RGS_sf"/>
</dbReference>
<evidence type="ECO:0000259" key="2">
    <source>
        <dbReference type="PROSITE" id="PS50132"/>
    </source>
</evidence>
<evidence type="ECO:0000313" key="4">
    <source>
        <dbReference type="Proteomes" id="UP000594262"/>
    </source>
</evidence>
<reference evidence="3" key="1">
    <citation type="submission" date="2021-01" db="UniProtKB">
        <authorList>
            <consortium name="EnsemblMetazoa"/>
        </authorList>
    </citation>
    <scope>IDENTIFICATION</scope>
</reference>
<dbReference type="Gene3D" id="1.10.167.10">
    <property type="entry name" value="Regulator of G-protein Signalling 4, domain 2"/>
    <property type="match status" value="2"/>
</dbReference>
<dbReference type="InterPro" id="IPR052246">
    <property type="entry name" value="Cell_Polariz_PKAAnc"/>
</dbReference>
<dbReference type="SMART" id="SM00315">
    <property type="entry name" value="RGS"/>
    <property type="match status" value="2"/>
</dbReference>
<dbReference type="PANTHER" id="PTHR13155">
    <property type="entry name" value="A-KINASE ANCHOR PROTEINS"/>
    <property type="match status" value="1"/>
</dbReference>
<feature type="domain" description="RGS" evidence="2">
    <location>
        <begin position="293"/>
        <end position="421"/>
    </location>
</feature>
<dbReference type="OrthoDB" id="5584247at2759"/>